<dbReference type="SUPFAM" id="SSF81321">
    <property type="entry name" value="Family A G protein-coupled receptor-like"/>
    <property type="match status" value="1"/>
</dbReference>
<sequence>MSAQAALDNVTISTVTAFTDSVTAEVITPLIGYTVYYIIRVISGLFLTNVIAVIGVFTNTINIIVYYKMGLQETTNINFFSLAISDLLSAVCLVLIMITDNLTVKLPSGAGTDEITQLTAKIMYANSAVAAFITAILSLERCLCIVAPLKVKKIVTRRRLVVATSTLVGYEIVFIGLFIGQTGPPYTGESFLVIIYLICCYSAISLVCFVIISLSSIFLIVRLNQSLSWRKKTTTAAAGQAASNKEAKATRCVILICVLFIFSFFPNLFVIVFGGFFPTFHLYDPYFGRLAYTVAYCGFLSQAISIAANILVYYTSSTRYRQIFRSLFFCFAEETQ</sequence>
<evidence type="ECO:0000256" key="7">
    <source>
        <dbReference type="ARBA" id="ARBA00023170"/>
    </source>
</evidence>
<dbReference type="SMART" id="SM01381">
    <property type="entry name" value="7TM_GPCR_Srsx"/>
    <property type="match status" value="1"/>
</dbReference>
<accession>A0AAV4DX96</accession>
<dbReference type="InterPro" id="IPR050569">
    <property type="entry name" value="TAAR"/>
</dbReference>
<dbReference type="Pfam" id="PF00001">
    <property type="entry name" value="7tm_1"/>
    <property type="match status" value="1"/>
</dbReference>
<evidence type="ECO:0000256" key="3">
    <source>
        <dbReference type="ARBA" id="ARBA00022692"/>
    </source>
</evidence>
<keyword evidence="4 9" id="KW-1133">Transmembrane helix</keyword>
<feature type="domain" description="G-protein coupled receptors family 1 profile" evidence="10">
    <location>
        <begin position="48"/>
        <end position="313"/>
    </location>
</feature>
<dbReference type="PANTHER" id="PTHR24249:SF411">
    <property type="entry name" value="G-PROTEIN COUPLED RECEPTORS FAMILY 1 PROFILE DOMAIN-CONTAINING PROTEIN"/>
    <property type="match status" value="1"/>
</dbReference>
<comment type="caution">
    <text evidence="11">The sequence shown here is derived from an EMBL/GenBank/DDBJ whole genome shotgun (WGS) entry which is preliminary data.</text>
</comment>
<feature type="transmembrane region" description="Helical" evidence="9">
    <location>
        <begin position="253"/>
        <end position="278"/>
    </location>
</feature>
<evidence type="ECO:0000256" key="5">
    <source>
        <dbReference type="ARBA" id="ARBA00023040"/>
    </source>
</evidence>
<evidence type="ECO:0000313" key="12">
    <source>
        <dbReference type="Proteomes" id="UP000735302"/>
    </source>
</evidence>
<dbReference type="InterPro" id="IPR000276">
    <property type="entry name" value="GPCR_Rhodpsn"/>
</dbReference>
<evidence type="ECO:0000256" key="8">
    <source>
        <dbReference type="ARBA" id="ARBA00023224"/>
    </source>
</evidence>
<feature type="transmembrane region" description="Helical" evidence="9">
    <location>
        <begin position="191"/>
        <end position="221"/>
    </location>
</feature>
<keyword evidence="8" id="KW-0807">Transducer</keyword>
<feature type="transmembrane region" description="Helical" evidence="9">
    <location>
        <begin position="79"/>
        <end position="98"/>
    </location>
</feature>
<organism evidence="11 12">
    <name type="scientific">Plakobranchus ocellatus</name>
    <dbReference type="NCBI Taxonomy" id="259542"/>
    <lineage>
        <taxon>Eukaryota</taxon>
        <taxon>Metazoa</taxon>
        <taxon>Spiralia</taxon>
        <taxon>Lophotrochozoa</taxon>
        <taxon>Mollusca</taxon>
        <taxon>Gastropoda</taxon>
        <taxon>Heterobranchia</taxon>
        <taxon>Euthyneura</taxon>
        <taxon>Panpulmonata</taxon>
        <taxon>Sacoglossa</taxon>
        <taxon>Placobranchoidea</taxon>
        <taxon>Plakobranchidae</taxon>
        <taxon>Plakobranchus</taxon>
    </lineage>
</organism>
<proteinExistence type="predicted"/>
<feature type="transmembrane region" description="Helical" evidence="9">
    <location>
        <begin position="160"/>
        <end position="179"/>
    </location>
</feature>
<evidence type="ECO:0000259" key="10">
    <source>
        <dbReference type="PROSITE" id="PS50262"/>
    </source>
</evidence>
<evidence type="ECO:0000256" key="4">
    <source>
        <dbReference type="ARBA" id="ARBA00022989"/>
    </source>
</evidence>
<dbReference type="AlphaFoldDB" id="A0AAV4DX96"/>
<comment type="subcellular location">
    <subcellularLocation>
        <location evidence="1">Cell membrane</location>
        <topology evidence="1">Multi-pass membrane protein</topology>
    </subcellularLocation>
</comment>
<dbReference type="PRINTS" id="PR00237">
    <property type="entry name" value="GPCRRHODOPSN"/>
</dbReference>
<evidence type="ECO:0000256" key="2">
    <source>
        <dbReference type="ARBA" id="ARBA00022475"/>
    </source>
</evidence>
<dbReference type="GO" id="GO:0005886">
    <property type="term" value="C:plasma membrane"/>
    <property type="evidence" value="ECO:0007669"/>
    <property type="project" value="UniProtKB-SubCell"/>
</dbReference>
<keyword evidence="7 11" id="KW-0675">Receptor</keyword>
<evidence type="ECO:0000256" key="6">
    <source>
        <dbReference type="ARBA" id="ARBA00023136"/>
    </source>
</evidence>
<dbReference type="Proteomes" id="UP000735302">
    <property type="component" value="Unassembled WGS sequence"/>
</dbReference>
<feature type="transmembrane region" description="Helical" evidence="9">
    <location>
        <begin position="37"/>
        <end position="67"/>
    </location>
</feature>
<dbReference type="CDD" id="cd00637">
    <property type="entry name" value="7tm_classA_rhodopsin-like"/>
    <property type="match status" value="1"/>
</dbReference>
<dbReference type="Gene3D" id="1.20.1070.10">
    <property type="entry name" value="Rhodopsin 7-helix transmembrane proteins"/>
    <property type="match status" value="1"/>
</dbReference>
<keyword evidence="12" id="KW-1185">Reference proteome</keyword>
<evidence type="ECO:0000313" key="11">
    <source>
        <dbReference type="EMBL" id="GFO48451.1"/>
    </source>
</evidence>
<dbReference type="PROSITE" id="PS50262">
    <property type="entry name" value="G_PROTEIN_RECEP_F1_2"/>
    <property type="match status" value="1"/>
</dbReference>
<evidence type="ECO:0000256" key="1">
    <source>
        <dbReference type="ARBA" id="ARBA00004651"/>
    </source>
</evidence>
<keyword evidence="2" id="KW-1003">Cell membrane</keyword>
<reference evidence="11 12" key="1">
    <citation type="journal article" date="2021" name="Elife">
        <title>Chloroplast acquisition without the gene transfer in kleptoplastic sea slugs, Plakobranchus ocellatus.</title>
        <authorList>
            <person name="Maeda T."/>
            <person name="Takahashi S."/>
            <person name="Yoshida T."/>
            <person name="Shimamura S."/>
            <person name="Takaki Y."/>
            <person name="Nagai Y."/>
            <person name="Toyoda A."/>
            <person name="Suzuki Y."/>
            <person name="Arimoto A."/>
            <person name="Ishii H."/>
            <person name="Satoh N."/>
            <person name="Nishiyama T."/>
            <person name="Hasebe M."/>
            <person name="Maruyama T."/>
            <person name="Minagawa J."/>
            <person name="Obokata J."/>
            <person name="Shigenobu S."/>
        </authorList>
    </citation>
    <scope>NUCLEOTIDE SEQUENCE [LARGE SCALE GENOMIC DNA]</scope>
</reference>
<dbReference type="GO" id="GO:0004930">
    <property type="term" value="F:G protein-coupled receptor activity"/>
    <property type="evidence" value="ECO:0007669"/>
    <property type="project" value="UniProtKB-KW"/>
</dbReference>
<evidence type="ECO:0000256" key="9">
    <source>
        <dbReference type="SAM" id="Phobius"/>
    </source>
</evidence>
<dbReference type="InterPro" id="IPR017452">
    <property type="entry name" value="GPCR_Rhodpsn_7TM"/>
</dbReference>
<dbReference type="EMBL" id="BLXT01008389">
    <property type="protein sequence ID" value="GFO48451.1"/>
    <property type="molecule type" value="Genomic_DNA"/>
</dbReference>
<name>A0AAV4DX96_9GAST</name>
<protein>
    <submittedName>
        <fullName evidence="11">Chemosensory receptor a</fullName>
    </submittedName>
</protein>
<gene>
    <name evidence="11" type="ORF">PoB_007495600</name>
</gene>
<keyword evidence="5" id="KW-0297">G-protein coupled receptor</keyword>
<feature type="transmembrane region" description="Helical" evidence="9">
    <location>
        <begin position="290"/>
        <end position="315"/>
    </location>
</feature>
<keyword evidence="3 9" id="KW-0812">Transmembrane</keyword>
<dbReference type="PANTHER" id="PTHR24249">
    <property type="entry name" value="HISTAMINE RECEPTOR-RELATED G-PROTEIN COUPLED RECEPTOR"/>
    <property type="match status" value="1"/>
</dbReference>
<feature type="transmembrane region" description="Helical" evidence="9">
    <location>
        <begin position="118"/>
        <end position="139"/>
    </location>
</feature>
<keyword evidence="6 9" id="KW-0472">Membrane</keyword>